<accession>A0A2I1HR75</accession>
<evidence type="ECO:0000313" key="1">
    <source>
        <dbReference type="EMBL" id="PKY61362.1"/>
    </source>
</evidence>
<keyword evidence="2" id="KW-1185">Reference proteome</keyword>
<organism evidence="1 2">
    <name type="scientific">Rhizophagus irregularis</name>
    <dbReference type="NCBI Taxonomy" id="588596"/>
    <lineage>
        <taxon>Eukaryota</taxon>
        <taxon>Fungi</taxon>
        <taxon>Fungi incertae sedis</taxon>
        <taxon>Mucoromycota</taxon>
        <taxon>Glomeromycotina</taxon>
        <taxon>Glomeromycetes</taxon>
        <taxon>Glomerales</taxon>
        <taxon>Glomeraceae</taxon>
        <taxon>Rhizophagus</taxon>
    </lineage>
</organism>
<dbReference type="VEuPathDB" id="FungiDB:RhiirFUN_013186"/>
<dbReference type="VEuPathDB" id="FungiDB:FUN_004821"/>
<reference evidence="1 2" key="1">
    <citation type="submission" date="2015-10" db="EMBL/GenBank/DDBJ databases">
        <title>Genome analyses suggest a sexual origin of heterokaryosis in a supposedly ancient asexual fungus.</title>
        <authorList>
            <person name="Ropars J."/>
            <person name="Sedzielewska K."/>
            <person name="Noel J."/>
            <person name="Charron P."/>
            <person name="Farinelli L."/>
            <person name="Marton T."/>
            <person name="Kruger M."/>
            <person name="Pelin A."/>
            <person name="Brachmann A."/>
            <person name="Corradi N."/>
        </authorList>
    </citation>
    <scope>NUCLEOTIDE SEQUENCE [LARGE SCALE GENOMIC DNA]</scope>
    <source>
        <strain evidence="1 2">A4</strain>
    </source>
</reference>
<comment type="caution">
    <text evidence="1">The sequence shown here is derived from an EMBL/GenBank/DDBJ whole genome shotgun (WGS) entry which is preliminary data.</text>
</comment>
<dbReference type="AlphaFoldDB" id="A0A2I1HR75"/>
<sequence>MPGQSVPLVTISSELANSEKATWLFSPLWCLSQLIDPFRQFLLTWTDLKRLNLVPKTSKTPSWFTRLINTPDLISLLPASSNEVSYPPYLVGLRGSALDTIDEHSQIKARNRYYWIAGLDGSDSMVFGRAFYTVDVHGTRIVYFSHWINTSSNRLNLSPCPGCSLHDLSVEDGPLRVRSVGSKLSHRSCLTFLPSYRCLQLFHMPVRIDSTCNNINLFLSPFLLCSFFKILLGYSCVRIPEVFLVDSVIPPSLPTVATSHQLPAAPPTLTPEICLSSHIHIYIYADQRRNVVSPHDGIGCGWIQRDEDSFILASGSFLWTNGPVLPQALELGFILQVLRLLPNECSITFYSAHSYSSMYTEFCGSSSERRVRSSCYLLWMAIHNRILDSCLDCTFQTVKEVSTDNFLSRCIALVKTLSPDDHSCSFNSLLESPMSQQLLVVSLCNNVPLLIDPVVYWRIFSNMRDFFEIMSLSRFIPLRSSYFSIDWNLTFDLFKETLYHRADVAQISSSHRFHLQLWFDELPLMSRLRYRYPGLYADDSLCPNCGIFMETLEHFFTCSPDEPIDDESPNPISFRNRLLELLDRFLNRLARKASINPKAQLDLNTLLLQLKALPSVGFSSLQNYSDSLTFTGLWFLRGFIPRDLSLLFTSNSGLPRRAASQIILRNYLKLHREIYHQLWRPRCKMKALKDKALNITPTMLKTMKCSDFTNFRYDASPVIFSSTNESLSPLQASEWSSLGIFWTHSAIIRGTNWLNNLSDFLKSRTVLVRFKVLAYWIVG</sequence>
<protein>
    <recommendedName>
        <fullName evidence="3">RNase H type-1 domain-containing protein</fullName>
    </recommendedName>
</protein>
<dbReference type="EMBL" id="LLXI01005256">
    <property type="protein sequence ID" value="PKY61362.1"/>
    <property type="molecule type" value="Genomic_DNA"/>
</dbReference>
<dbReference type="Proteomes" id="UP000234323">
    <property type="component" value="Unassembled WGS sequence"/>
</dbReference>
<gene>
    <name evidence="1" type="ORF">RhiirA4_486231</name>
</gene>
<evidence type="ECO:0000313" key="2">
    <source>
        <dbReference type="Proteomes" id="UP000234323"/>
    </source>
</evidence>
<dbReference type="VEuPathDB" id="FungiDB:FUN_004822"/>
<dbReference type="VEuPathDB" id="FungiDB:RhiirFUN_020244"/>
<name>A0A2I1HR75_9GLOM</name>
<dbReference type="VEuPathDB" id="FungiDB:RhiirA1_466615"/>
<evidence type="ECO:0008006" key="3">
    <source>
        <dbReference type="Google" id="ProtNLM"/>
    </source>
</evidence>
<proteinExistence type="predicted"/>